<dbReference type="EMBL" id="JAUCMV010000001">
    <property type="protein sequence ID" value="KAK0425415.1"/>
    <property type="molecule type" value="Genomic_DNA"/>
</dbReference>
<feature type="region of interest" description="Disordered" evidence="1">
    <location>
        <begin position="47"/>
        <end position="124"/>
    </location>
</feature>
<gene>
    <name evidence="2" type="ORF">QR680_009188</name>
</gene>
<reference evidence="2" key="1">
    <citation type="submission" date="2023-06" db="EMBL/GenBank/DDBJ databases">
        <title>Genomic analysis of the entomopathogenic nematode Steinernema hermaphroditum.</title>
        <authorList>
            <person name="Schwarz E.M."/>
            <person name="Heppert J.K."/>
            <person name="Baniya A."/>
            <person name="Schwartz H.T."/>
            <person name="Tan C.-H."/>
            <person name="Antoshechkin I."/>
            <person name="Sternberg P.W."/>
            <person name="Goodrich-Blair H."/>
            <person name="Dillman A.R."/>
        </authorList>
    </citation>
    <scope>NUCLEOTIDE SEQUENCE</scope>
    <source>
        <strain evidence="2">PS9179</strain>
        <tissue evidence="2">Whole animal</tissue>
    </source>
</reference>
<keyword evidence="3" id="KW-1185">Reference proteome</keyword>
<evidence type="ECO:0000313" key="2">
    <source>
        <dbReference type="EMBL" id="KAK0425415.1"/>
    </source>
</evidence>
<dbReference type="AlphaFoldDB" id="A0AA39IKN9"/>
<protein>
    <submittedName>
        <fullName evidence="2">Uncharacterized protein</fullName>
    </submittedName>
</protein>
<feature type="compositionally biased region" description="Polar residues" evidence="1">
    <location>
        <begin position="115"/>
        <end position="124"/>
    </location>
</feature>
<evidence type="ECO:0000313" key="3">
    <source>
        <dbReference type="Proteomes" id="UP001175271"/>
    </source>
</evidence>
<organism evidence="2 3">
    <name type="scientific">Steinernema hermaphroditum</name>
    <dbReference type="NCBI Taxonomy" id="289476"/>
    <lineage>
        <taxon>Eukaryota</taxon>
        <taxon>Metazoa</taxon>
        <taxon>Ecdysozoa</taxon>
        <taxon>Nematoda</taxon>
        <taxon>Chromadorea</taxon>
        <taxon>Rhabditida</taxon>
        <taxon>Tylenchina</taxon>
        <taxon>Panagrolaimomorpha</taxon>
        <taxon>Strongyloidoidea</taxon>
        <taxon>Steinernematidae</taxon>
        <taxon>Steinernema</taxon>
    </lineage>
</organism>
<name>A0AA39IKN9_9BILA</name>
<proteinExistence type="predicted"/>
<sequence length="124" mass="13574">MRVGELCPPKGVEDASSSHFECLKVQEPCTTQPGTTTELNATQWESKCDKKKMTARTQETTQDRTQTYADKTQTVEAPRKKLGTETTNSSEGDGTPIETTSEKLRTASKTHDGGSKTSEFPLTT</sequence>
<accession>A0AA39IKN9</accession>
<feature type="compositionally biased region" description="Low complexity" evidence="1">
    <location>
        <begin position="55"/>
        <end position="67"/>
    </location>
</feature>
<evidence type="ECO:0000256" key="1">
    <source>
        <dbReference type="SAM" id="MobiDB-lite"/>
    </source>
</evidence>
<dbReference type="Proteomes" id="UP001175271">
    <property type="component" value="Unassembled WGS sequence"/>
</dbReference>
<feature type="compositionally biased region" description="Basic and acidic residues" evidence="1">
    <location>
        <begin position="100"/>
        <end position="114"/>
    </location>
</feature>
<comment type="caution">
    <text evidence="2">The sequence shown here is derived from an EMBL/GenBank/DDBJ whole genome shotgun (WGS) entry which is preliminary data.</text>
</comment>